<name>A0A0C3SDR9_PHLG1</name>
<feature type="region of interest" description="Disordered" evidence="1">
    <location>
        <begin position="202"/>
        <end position="223"/>
    </location>
</feature>
<proteinExistence type="predicted"/>
<dbReference type="Proteomes" id="UP000053257">
    <property type="component" value="Unassembled WGS sequence"/>
</dbReference>
<feature type="region of interest" description="Disordered" evidence="1">
    <location>
        <begin position="38"/>
        <end position="120"/>
    </location>
</feature>
<organism evidence="2 3">
    <name type="scientific">Phlebiopsis gigantea (strain 11061_1 CR5-6)</name>
    <name type="common">White-rot fungus</name>
    <name type="synonym">Peniophora gigantea</name>
    <dbReference type="NCBI Taxonomy" id="745531"/>
    <lineage>
        <taxon>Eukaryota</taxon>
        <taxon>Fungi</taxon>
        <taxon>Dikarya</taxon>
        <taxon>Basidiomycota</taxon>
        <taxon>Agaricomycotina</taxon>
        <taxon>Agaricomycetes</taxon>
        <taxon>Polyporales</taxon>
        <taxon>Phanerochaetaceae</taxon>
        <taxon>Phlebiopsis</taxon>
    </lineage>
</organism>
<evidence type="ECO:0000313" key="3">
    <source>
        <dbReference type="Proteomes" id="UP000053257"/>
    </source>
</evidence>
<evidence type="ECO:0000256" key="1">
    <source>
        <dbReference type="SAM" id="MobiDB-lite"/>
    </source>
</evidence>
<gene>
    <name evidence="2" type="ORF">PHLGIDRAFT_124280</name>
</gene>
<evidence type="ECO:0000313" key="2">
    <source>
        <dbReference type="EMBL" id="KIP12092.1"/>
    </source>
</evidence>
<reference evidence="2 3" key="1">
    <citation type="journal article" date="2014" name="PLoS Genet.">
        <title>Analysis of the Phlebiopsis gigantea genome, transcriptome and secretome provides insight into its pioneer colonization strategies of wood.</title>
        <authorList>
            <person name="Hori C."/>
            <person name="Ishida T."/>
            <person name="Igarashi K."/>
            <person name="Samejima M."/>
            <person name="Suzuki H."/>
            <person name="Master E."/>
            <person name="Ferreira P."/>
            <person name="Ruiz-Duenas F.J."/>
            <person name="Held B."/>
            <person name="Canessa P."/>
            <person name="Larrondo L.F."/>
            <person name="Schmoll M."/>
            <person name="Druzhinina I.S."/>
            <person name="Kubicek C.P."/>
            <person name="Gaskell J.A."/>
            <person name="Kersten P."/>
            <person name="St John F."/>
            <person name="Glasner J."/>
            <person name="Sabat G."/>
            <person name="Splinter BonDurant S."/>
            <person name="Syed K."/>
            <person name="Yadav J."/>
            <person name="Mgbeahuruike A.C."/>
            <person name="Kovalchuk A."/>
            <person name="Asiegbu F.O."/>
            <person name="Lackner G."/>
            <person name="Hoffmeister D."/>
            <person name="Rencoret J."/>
            <person name="Gutierrez A."/>
            <person name="Sun H."/>
            <person name="Lindquist E."/>
            <person name="Barry K."/>
            <person name="Riley R."/>
            <person name="Grigoriev I.V."/>
            <person name="Henrissat B."/>
            <person name="Kues U."/>
            <person name="Berka R.M."/>
            <person name="Martinez A.T."/>
            <person name="Covert S.F."/>
            <person name="Blanchette R.A."/>
            <person name="Cullen D."/>
        </authorList>
    </citation>
    <scope>NUCLEOTIDE SEQUENCE [LARGE SCALE GENOMIC DNA]</scope>
    <source>
        <strain evidence="2 3">11061_1 CR5-6</strain>
    </source>
</reference>
<dbReference type="HOGENOM" id="CLU_089006_0_0_1"/>
<dbReference type="AlphaFoldDB" id="A0A0C3SDR9"/>
<protein>
    <submittedName>
        <fullName evidence="2">Uncharacterized protein</fullName>
    </submittedName>
</protein>
<dbReference type="EMBL" id="KN840441">
    <property type="protein sequence ID" value="KIP12092.1"/>
    <property type="molecule type" value="Genomic_DNA"/>
</dbReference>
<feature type="compositionally biased region" description="Low complexity" evidence="1">
    <location>
        <begin position="111"/>
        <end position="120"/>
    </location>
</feature>
<dbReference type="OrthoDB" id="2590620at2759"/>
<accession>A0A0C3SDR9</accession>
<keyword evidence="3" id="KW-1185">Reference proteome</keyword>
<feature type="compositionally biased region" description="Gly residues" evidence="1">
    <location>
        <begin position="202"/>
        <end position="212"/>
    </location>
</feature>
<sequence>MPHFARHDNTNAAIATGGLGTNGAGGGYDHRTSDRVGPLGTGAGPTMQPAQPAGGYGSTNTAPGHGQGAYQSGMTNFPPRYDNTNEAGVAGGDPYANTVGNNDVAPVDHFGNGQSSGGASATAGKVERIIGTMVCSSSLKAKGLQKEQQAAAHQVQNAEISEAERLEQEASLRRQRAVDHGAHPANRALGGAAQAQEFGGNFGQLGSAGGPVSGNAGARSGAM</sequence>